<dbReference type="CDD" id="cd02603">
    <property type="entry name" value="HAD_sEH-N_like"/>
    <property type="match status" value="1"/>
</dbReference>
<dbReference type="Gene3D" id="3.40.50.1000">
    <property type="entry name" value="HAD superfamily/HAD-like"/>
    <property type="match status" value="1"/>
</dbReference>
<dbReference type="SFLD" id="SFLDG01129">
    <property type="entry name" value="C1.5:_HAD__Beta-PGM__Phosphata"/>
    <property type="match status" value="1"/>
</dbReference>
<name>A0A840PDF8_9ACTN</name>
<evidence type="ECO:0000313" key="1">
    <source>
        <dbReference type="EMBL" id="MBB5137648.1"/>
    </source>
</evidence>
<dbReference type="PANTHER" id="PTHR43611:SF3">
    <property type="entry name" value="FLAVIN MONONUCLEOTIDE HYDROLASE 1, CHLOROPLATIC"/>
    <property type="match status" value="1"/>
</dbReference>
<dbReference type="InterPro" id="IPR023214">
    <property type="entry name" value="HAD_sf"/>
</dbReference>
<sequence length="204" mass="21702">MGSAFDAVLCDFDGVVRHYDTSALSELERSYGIATGTTARVAFAPEVMGPAVLGRITVDEWVVSIAAELEGVLGDGSAERAEELGRAFTRAEVRLDEEVLDLLRAAQARVPVLLVTNATLQLEDDLHALGLTHFFDDVVSSALVGVAKPERRIYEIAAERAGAAPERCLFVDDRDENVEAARALGMTGVVYGGVADLRAALVGV</sequence>
<organism evidence="1 2">
    <name type="scientific">Thermocatellispora tengchongensis</name>
    <dbReference type="NCBI Taxonomy" id="1073253"/>
    <lineage>
        <taxon>Bacteria</taxon>
        <taxon>Bacillati</taxon>
        <taxon>Actinomycetota</taxon>
        <taxon>Actinomycetes</taxon>
        <taxon>Streptosporangiales</taxon>
        <taxon>Streptosporangiaceae</taxon>
        <taxon>Thermocatellispora</taxon>
    </lineage>
</organism>
<dbReference type="InterPro" id="IPR036412">
    <property type="entry name" value="HAD-like_sf"/>
</dbReference>
<proteinExistence type="predicted"/>
<dbReference type="AlphaFoldDB" id="A0A840PDF8"/>
<dbReference type="NCBIfam" id="TIGR01509">
    <property type="entry name" value="HAD-SF-IA-v3"/>
    <property type="match status" value="1"/>
</dbReference>
<keyword evidence="2" id="KW-1185">Reference proteome</keyword>
<dbReference type="RefSeq" id="WP_221337199.1">
    <property type="nucleotide sequence ID" value="NZ_BAABIX010000038.1"/>
</dbReference>
<dbReference type="GO" id="GO:0016787">
    <property type="term" value="F:hydrolase activity"/>
    <property type="evidence" value="ECO:0007669"/>
    <property type="project" value="UniProtKB-KW"/>
</dbReference>
<accession>A0A840PDF8</accession>
<protein>
    <submittedName>
        <fullName evidence="1">Putative hydrolase of the HAD superfamily</fullName>
    </submittedName>
</protein>
<dbReference type="SUPFAM" id="SSF56784">
    <property type="entry name" value="HAD-like"/>
    <property type="match status" value="1"/>
</dbReference>
<gene>
    <name evidence="1" type="ORF">HNP84_007400</name>
</gene>
<dbReference type="PRINTS" id="PR00413">
    <property type="entry name" value="HADHALOGNASE"/>
</dbReference>
<dbReference type="SFLD" id="SFLDS00003">
    <property type="entry name" value="Haloacid_Dehalogenase"/>
    <property type="match status" value="1"/>
</dbReference>
<dbReference type="PANTHER" id="PTHR43611">
    <property type="entry name" value="ALPHA-D-GLUCOSE 1-PHOSPHATE PHOSPHATASE"/>
    <property type="match status" value="1"/>
</dbReference>
<comment type="caution">
    <text evidence="1">The sequence shown here is derived from an EMBL/GenBank/DDBJ whole genome shotgun (WGS) entry which is preliminary data.</text>
</comment>
<dbReference type="Proteomes" id="UP000578449">
    <property type="component" value="Unassembled WGS sequence"/>
</dbReference>
<dbReference type="EMBL" id="JACHGN010000019">
    <property type="protein sequence ID" value="MBB5137648.1"/>
    <property type="molecule type" value="Genomic_DNA"/>
</dbReference>
<keyword evidence="1" id="KW-0378">Hydrolase</keyword>
<reference evidence="1 2" key="1">
    <citation type="submission" date="2020-08" db="EMBL/GenBank/DDBJ databases">
        <title>Genomic Encyclopedia of Type Strains, Phase IV (KMG-IV): sequencing the most valuable type-strain genomes for metagenomic binning, comparative biology and taxonomic classification.</title>
        <authorList>
            <person name="Goeker M."/>
        </authorList>
    </citation>
    <scope>NUCLEOTIDE SEQUENCE [LARGE SCALE GENOMIC DNA]</scope>
    <source>
        <strain evidence="1 2">DSM 45615</strain>
    </source>
</reference>
<dbReference type="Pfam" id="PF00702">
    <property type="entry name" value="Hydrolase"/>
    <property type="match status" value="1"/>
</dbReference>
<dbReference type="NCBIfam" id="TIGR01549">
    <property type="entry name" value="HAD-SF-IA-v1"/>
    <property type="match status" value="1"/>
</dbReference>
<dbReference type="InterPro" id="IPR006439">
    <property type="entry name" value="HAD-SF_hydro_IA"/>
</dbReference>
<evidence type="ECO:0000313" key="2">
    <source>
        <dbReference type="Proteomes" id="UP000578449"/>
    </source>
</evidence>